<dbReference type="EMBL" id="JARJCM010000054">
    <property type="protein sequence ID" value="KAJ7034834.1"/>
    <property type="molecule type" value="Genomic_DNA"/>
</dbReference>
<evidence type="ECO:0008006" key="3">
    <source>
        <dbReference type="Google" id="ProtNLM"/>
    </source>
</evidence>
<protein>
    <recommendedName>
        <fullName evidence="3">DUF4185 domain-containing protein</fullName>
    </recommendedName>
</protein>
<evidence type="ECO:0000313" key="2">
    <source>
        <dbReference type="Proteomes" id="UP001218188"/>
    </source>
</evidence>
<comment type="caution">
    <text evidence="1">The sequence shown here is derived from an EMBL/GenBank/DDBJ whole genome shotgun (WGS) entry which is preliminary data.</text>
</comment>
<keyword evidence="2" id="KW-1185">Reference proteome</keyword>
<dbReference type="AlphaFoldDB" id="A0AAD6SVJ0"/>
<sequence length="404" mass="43759">MITARELVGADFELPTPRRCRHVPPLLAPFRHICGTVLTAPANGQKTVAPFVSKITAYGDLIDPGLNCDSCSSSLWSTNKMLWVCRDTQQVLADGTIGPNSVVNSASFSTLPTPLNDPQQLLLHSPESFGHVFYAMEPDECGQGLCEDGICYPGLCSDGSRWVGWPDTGPVVTFRGLNAYAFITQQHLNGLSVLNTTGYELYHVTSGIDLEGNTLPSTKQHVDLLWNSTQIGYGSAASVVHDSFAYLYGATPNRKLAVARAALIGLVPSLEDHSVYEYYVHGTWTRTAPVSTDPTIVLPNTSAIQGTIYYSPKWESFVSIGGDGFPDANFLISTAPKAEGPWSAPLQFYSGSVDNGSLGAYSAVAHPGLTDGTGDYIFLTWTKTHPDVNGRDVYEQPLVRMDWE</sequence>
<organism evidence="1 2">
    <name type="scientific">Mycena alexandri</name>
    <dbReference type="NCBI Taxonomy" id="1745969"/>
    <lineage>
        <taxon>Eukaryota</taxon>
        <taxon>Fungi</taxon>
        <taxon>Dikarya</taxon>
        <taxon>Basidiomycota</taxon>
        <taxon>Agaricomycotina</taxon>
        <taxon>Agaricomycetes</taxon>
        <taxon>Agaricomycetidae</taxon>
        <taxon>Agaricales</taxon>
        <taxon>Marasmiineae</taxon>
        <taxon>Mycenaceae</taxon>
        <taxon>Mycena</taxon>
    </lineage>
</organism>
<gene>
    <name evidence="1" type="ORF">C8F04DRAFT_1234020</name>
</gene>
<accession>A0AAD6SVJ0</accession>
<name>A0AAD6SVJ0_9AGAR</name>
<reference evidence="1" key="1">
    <citation type="submission" date="2023-03" db="EMBL/GenBank/DDBJ databases">
        <title>Massive genome expansion in bonnet fungi (Mycena s.s.) driven by repeated elements and novel gene families across ecological guilds.</title>
        <authorList>
            <consortium name="Lawrence Berkeley National Laboratory"/>
            <person name="Harder C.B."/>
            <person name="Miyauchi S."/>
            <person name="Viragh M."/>
            <person name="Kuo A."/>
            <person name="Thoen E."/>
            <person name="Andreopoulos B."/>
            <person name="Lu D."/>
            <person name="Skrede I."/>
            <person name="Drula E."/>
            <person name="Henrissat B."/>
            <person name="Morin E."/>
            <person name="Kohler A."/>
            <person name="Barry K."/>
            <person name="LaButti K."/>
            <person name="Morin E."/>
            <person name="Salamov A."/>
            <person name="Lipzen A."/>
            <person name="Mereny Z."/>
            <person name="Hegedus B."/>
            <person name="Baldrian P."/>
            <person name="Stursova M."/>
            <person name="Weitz H."/>
            <person name="Taylor A."/>
            <person name="Grigoriev I.V."/>
            <person name="Nagy L.G."/>
            <person name="Martin F."/>
            <person name="Kauserud H."/>
        </authorList>
    </citation>
    <scope>NUCLEOTIDE SEQUENCE</scope>
    <source>
        <strain evidence="1">CBHHK200</strain>
    </source>
</reference>
<evidence type="ECO:0000313" key="1">
    <source>
        <dbReference type="EMBL" id="KAJ7034834.1"/>
    </source>
</evidence>
<dbReference type="Proteomes" id="UP001218188">
    <property type="component" value="Unassembled WGS sequence"/>
</dbReference>
<proteinExistence type="predicted"/>